<accession>S9RNU1</accession>
<dbReference type="Pfam" id="PF13462">
    <property type="entry name" value="Thioredoxin_4"/>
    <property type="match status" value="1"/>
</dbReference>
<dbReference type="InterPro" id="IPR013766">
    <property type="entry name" value="Thioredoxin_domain"/>
</dbReference>
<dbReference type="PANTHER" id="PTHR13887:SF56">
    <property type="entry name" value="THIOREDOXIN-LIKE REDUCTASE RV2466C"/>
    <property type="match status" value="1"/>
</dbReference>
<dbReference type="HOGENOM" id="CLU_000288_47_5_5"/>
<keyword evidence="5" id="KW-1185">Reference proteome</keyword>
<dbReference type="STRING" id="1123237.Salmuc_05698"/>
<evidence type="ECO:0000256" key="1">
    <source>
        <dbReference type="ARBA" id="ARBA00003565"/>
    </source>
</evidence>
<dbReference type="SUPFAM" id="SSF52833">
    <property type="entry name" value="Thioredoxin-like"/>
    <property type="match status" value="1"/>
</dbReference>
<comment type="similarity">
    <text evidence="2">Belongs to the thioredoxin family. DsbA subfamily.</text>
</comment>
<dbReference type="Gene3D" id="3.40.30.10">
    <property type="entry name" value="Glutaredoxin"/>
    <property type="match status" value="1"/>
</dbReference>
<organism evidence="4 5">
    <name type="scientific">Salipiger mucosus DSM 16094</name>
    <dbReference type="NCBI Taxonomy" id="1123237"/>
    <lineage>
        <taxon>Bacteria</taxon>
        <taxon>Pseudomonadati</taxon>
        <taxon>Pseudomonadota</taxon>
        <taxon>Alphaproteobacteria</taxon>
        <taxon>Rhodobacterales</taxon>
        <taxon>Roseobacteraceae</taxon>
        <taxon>Salipiger</taxon>
    </lineage>
</organism>
<proteinExistence type="inferred from homology"/>
<dbReference type="OrthoDB" id="8478320at2"/>
<name>S9RNU1_9RHOB</name>
<comment type="function">
    <text evidence="1">May be required for disulfide bond formation in some proteins.</text>
</comment>
<gene>
    <name evidence="4" type="ORF">Salmuc_05698</name>
</gene>
<dbReference type="InterPro" id="IPR012336">
    <property type="entry name" value="Thioredoxin-like_fold"/>
</dbReference>
<evidence type="ECO:0000313" key="4">
    <source>
        <dbReference type="EMBL" id="EPX79755.1"/>
    </source>
</evidence>
<dbReference type="RefSeq" id="WP_020038413.1">
    <property type="nucleotide sequence ID" value="NZ_KE557278.1"/>
</dbReference>
<evidence type="ECO:0000313" key="5">
    <source>
        <dbReference type="Proteomes" id="UP000015347"/>
    </source>
</evidence>
<evidence type="ECO:0000256" key="2">
    <source>
        <dbReference type="ARBA" id="ARBA00005791"/>
    </source>
</evidence>
<feature type="domain" description="Thioredoxin" evidence="3">
    <location>
        <begin position="21"/>
        <end position="224"/>
    </location>
</feature>
<dbReference type="PROSITE" id="PS51352">
    <property type="entry name" value="THIOREDOXIN_2"/>
    <property type="match status" value="1"/>
</dbReference>
<reference evidence="5" key="1">
    <citation type="journal article" date="2014" name="Stand. Genomic Sci.">
        <title>Genome sequence of the exopolysaccharide-producing Salipiger mucosus type strain (DSM 16094(T)), a moderately halophilic member of the Roseobacter clade.</title>
        <authorList>
            <person name="Riedel T."/>
            <person name="Spring S."/>
            <person name="Fiebig A."/>
            <person name="Petersen J."/>
            <person name="Kyrpides N.C."/>
            <person name="Goker M."/>
            <person name="Klenk H.P."/>
        </authorList>
    </citation>
    <scope>NUCLEOTIDE SEQUENCE [LARGE SCALE GENOMIC DNA]</scope>
    <source>
        <strain evidence="5">DSM 16094</strain>
    </source>
</reference>
<dbReference type="EMBL" id="APVH01000035">
    <property type="protein sequence ID" value="EPX79755.1"/>
    <property type="molecule type" value="Genomic_DNA"/>
</dbReference>
<dbReference type="InterPro" id="IPR036249">
    <property type="entry name" value="Thioredoxin-like_sf"/>
</dbReference>
<dbReference type="AlphaFoldDB" id="S9RNU1"/>
<dbReference type="PANTHER" id="PTHR13887">
    <property type="entry name" value="GLUTATHIONE S-TRANSFERASE KAPPA"/>
    <property type="match status" value="1"/>
</dbReference>
<comment type="caution">
    <text evidence="4">The sequence shown here is derived from an EMBL/GenBank/DDBJ whole genome shotgun (WGS) entry which is preliminary data.</text>
</comment>
<evidence type="ECO:0000259" key="3">
    <source>
        <dbReference type="PROSITE" id="PS51352"/>
    </source>
</evidence>
<protein>
    <submittedName>
        <fullName evidence="4">Periplasmic thiol:disulfide interchange protein DsbA</fullName>
    </submittedName>
</protein>
<dbReference type="eggNOG" id="COG1651">
    <property type="taxonomic scope" value="Bacteria"/>
</dbReference>
<dbReference type="Proteomes" id="UP000015347">
    <property type="component" value="Unassembled WGS sequence"/>
</dbReference>
<sequence length="227" mass="24710">MTRFLTTAALAAVFSAGGGALLTQATAPDGARTALTGAASAQEAEASESAAEVTEMVMGDADAPVEVIEYGSFTCPHCARFATDVMPQIEENYIETGKVKFIHREVYFDKYGMWASLVARCGGQEKYFGIADMIYSTQNEWVRQDSEAGIADGLRKIGLMAGIGQEKLDACMQDGEKLRTLVEWYQENATRDGIESTPSFMIDGELYSNMPYDEFAEILDERVAAAE</sequence>